<feature type="chain" id="PRO_5005808101" evidence="1">
    <location>
        <begin position="36"/>
        <end position="511"/>
    </location>
</feature>
<dbReference type="Proteomes" id="UP000048926">
    <property type="component" value="Unassembled WGS sequence"/>
</dbReference>
<dbReference type="InterPro" id="IPR006597">
    <property type="entry name" value="Sel1-like"/>
</dbReference>
<dbReference type="GO" id="GO:0004197">
    <property type="term" value="F:cysteine-type endopeptidase activity"/>
    <property type="evidence" value="ECO:0007669"/>
    <property type="project" value="InterPro"/>
</dbReference>
<dbReference type="Gene3D" id="1.25.40.10">
    <property type="entry name" value="Tetratricopeptide repeat domain"/>
    <property type="match status" value="1"/>
</dbReference>
<dbReference type="SUPFAM" id="SSF52129">
    <property type="entry name" value="Caspase-like"/>
    <property type="match status" value="1"/>
</dbReference>
<evidence type="ECO:0000313" key="3">
    <source>
        <dbReference type="EMBL" id="CTQ47506.1"/>
    </source>
</evidence>
<dbReference type="STRING" id="187304.B0E33_15220"/>
<gene>
    <name evidence="3" type="primary">hcpC_3</name>
    <name evidence="3" type="ORF">LAL4801_05968</name>
</gene>
<dbReference type="InterPro" id="IPR011600">
    <property type="entry name" value="Pept_C14_caspase"/>
</dbReference>
<keyword evidence="1" id="KW-0732">Signal</keyword>
<dbReference type="SUPFAM" id="SSF81901">
    <property type="entry name" value="HCP-like"/>
    <property type="match status" value="1"/>
</dbReference>
<accession>A0A0M6YBN7</accession>
<sequence>MRNRVELLLKTFKINGLAVWSVVMFLVLTGLSAHAATDPFAERRMALVVGIAGYENAPDLSNTTNDGKLISDTLNELNFEVSEHFNIGLAEFRELLDRFAFEAETADVALVYFAGHGIEVGGRNFLVPSDAKAGSRQQVADTSISLDDILEAVDKARQLRIVILDSCRNDPFADVGGQETLTVNQGAYGRGLAAPSPERGTLVAYAAEAGAVALDGAGENSPFASALAQTLKIRDLEIGLAFRQVRDSVLKATANAQEPHTYGSLSGKPYFLAGGSQEVNVLAAADRLNAWGRLEVSQEEQLQVAAREGDSRALKGLAYMRLNPSEDRYDPSRAAAFLETASEAGDPEAMFELARMYERGIGVEQDVEKALELFRKSADEGFADAINDLGFLYYQGGLGIARDPKKAIELFGKAADQRHPEAMFNYAALIDDGVVDGKEPDDAAEYLYRALRSGNEEVLSQLSENPKMFKATTRRSLQRKLSERSFYTGTIDGQFGPQTQRGLRKAYGLSE</sequence>
<dbReference type="GO" id="GO:0006508">
    <property type="term" value="P:proteolysis"/>
    <property type="evidence" value="ECO:0007669"/>
    <property type="project" value="InterPro"/>
</dbReference>
<dbReference type="GO" id="GO:0008800">
    <property type="term" value="F:beta-lactamase activity"/>
    <property type="evidence" value="ECO:0007669"/>
    <property type="project" value="UniProtKB-EC"/>
</dbReference>
<dbReference type="PROSITE" id="PS50208">
    <property type="entry name" value="CASPASE_P20"/>
    <property type="match status" value="1"/>
</dbReference>
<evidence type="ECO:0000259" key="2">
    <source>
        <dbReference type="PROSITE" id="PS50208"/>
    </source>
</evidence>
<keyword evidence="3" id="KW-0378">Hydrolase</keyword>
<dbReference type="SMART" id="SM00671">
    <property type="entry name" value="SEL1"/>
    <property type="match status" value="3"/>
</dbReference>
<evidence type="ECO:0000313" key="4">
    <source>
        <dbReference type="Proteomes" id="UP000048926"/>
    </source>
</evidence>
<organism evidence="3 4">
    <name type="scientific">Roseibium aggregatum</name>
    <dbReference type="NCBI Taxonomy" id="187304"/>
    <lineage>
        <taxon>Bacteria</taxon>
        <taxon>Pseudomonadati</taxon>
        <taxon>Pseudomonadota</taxon>
        <taxon>Alphaproteobacteria</taxon>
        <taxon>Hyphomicrobiales</taxon>
        <taxon>Stappiaceae</taxon>
        <taxon>Roseibium</taxon>
    </lineage>
</organism>
<dbReference type="Pfam" id="PF08238">
    <property type="entry name" value="Sel1"/>
    <property type="match status" value="4"/>
</dbReference>
<dbReference type="InterPro" id="IPR001309">
    <property type="entry name" value="Pept_C14_p20"/>
</dbReference>
<reference evidence="4" key="1">
    <citation type="submission" date="2015-07" db="EMBL/GenBank/DDBJ databases">
        <authorList>
            <person name="Rodrigo-Torres Lidia"/>
            <person name="Arahal R.David."/>
        </authorList>
    </citation>
    <scope>NUCLEOTIDE SEQUENCE [LARGE SCALE GENOMIC DNA]</scope>
    <source>
        <strain evidence="4">CECT 4801</strain>
    </source>
</reference>
<dbReference type="EC" id="3.5.2.6" evidence="3"/>
<dbReference type="Pfam" id="PF00656">
    <property type="entry name" value="Peptidase_C14"/>
    <property type="match status" value="1"/>
</dbReference>
<evidence type="ECO:0000256" key="1">
    <source>
        <dbReference type="SAM" id="SignalP"/>
    </source>
</evidence>
<feature type="signal peptide" evidence="1">
    <location>
        <begin position="1"/>
        <end position="35"/>
    </location>
</feature>
<feature type="domain" description="Caspase family p20" evidence="2">
    <location>
        <begin position="42"/>
        <end position="171"/>
    </location>
</feature>
<protein>
    <submittedName>
        <fullName evidence="3">Putative beta-lactamase HcpC</fullName>
        <ecNumber evidence="3">3.5.2.6</ecNumber>
    </submittedName>
</protein>
<dbReference type="EMBL" id="CXST01000008">
    <property type="protein sequence ID" value="CTQ47506.1"/>
    <property type="molecule type" value="Genomic_DNA"/>
</dbReference>
<dbReference type="InterPro" id="IPR052039">
    <property type="entry name" value="Caspase-related_regulators"/>
</dbReference>
<dbReference type="PANTHER" id="PTHR22576:SF37">
    <property type="entry name" value="MUCOSA-ASSOCIATED LYMPHOID TISSUE LYMPHOMA TRANSLOCATION PROTEIN 1"/>
    <property type="match status" value="1"/>
</dbReference>
<dbReference type="InterPro" id="IPR029030">
    <property type="entry name" value="Caspase-like_dom_sf"/>
</dbReference>
<proteinExistence type="predicted"/>
<dbReference type="OrthoDB" id="9816009at2"/>
<name>A0A0M6YBN7_9HYPH</name>
<dbReference type="InterPro" id="IPR011990">
    <property type="entry name" value="TPR-like_helical_dom_sf"/>
</dbReference>
<keyword evidence="4" id="KW-1185">Reference proteome</keyword>
<dbReference type="AlphaFoldDB" id="A0A0M6YBN7"/>
<dbReference type="Gene3D" id="3.40.50.1460">
    <property type="match status" value="1"/>
</dbReference>
<dbReference type="PANTHER" id="PTHR22576">
    <property type="entry name" value="MUCOSA ASSOCIATED LYMPHOID TISSUE LYMPHOMA TRANSLOCATION PROTEIN 1/PARACASPASE"/>
    <property type="match status" value="1"/>
</dbReference>